<evidence type="ECO:0000313" key="9">
    <source>
        <dbReference type="EMBL" id="WOH38201.1"/>
    </source>
</evidence>
<dbReference type="Pfam" id="PF01915">
    <property type="entry name" value="Glyco_hydro_3_C"/>
    <property type="match status" value="1"/>
</dbReference>
<dbReference type="InterPro" id="IPR036962">
    <property type="entry name" value="Glyco_hydro_3_N_sf"/>
</dbReference>
<dbReference type="Gene3D" id="3.20.20.300">
    <property type="entry name" value="Glycoside hydrolase, family 3, N-terminal domain"/>
    <property type="match status" value="1"/>
</dbReference>
<comment type="catalytic activity">
    <reaction evidence="1">
        <text>Hydrolysis of terminal, non-reducing beta-D-glucosyl residues with release of beta-D-glucose.</text>
        <dbReference type="EC" id="3.2.1.21"/>
    </reaction>
</comment>
<evidence type="ECO:0000313" key="10">
    <source>
        <dbReference type="Proteomes" id="UP001301442"/>
    </source>
</evidence>
<dbReference type="SUPFAM" id="SSF51445">
    <property type="entry name" value="(Trans)glycosidases"/>
    <property type="match status" value="1"/>
</dbReference>
<dbReference type="PANTHER" id="PTHR30620:SF16">
    <property type="entry name" value="LYSOSOMAL BETA GLUCOSIDASE"/>
    <property type="match status" value="1"/>
</dbReference>
<dbReference type="Pfam" id="PF00933">
    <property type="entry name" value="Glyco_hydro_3"/>
    <property type="match status" value="1"/>
</dbReference>
<sequence>MNKWLKYSAIAVAVPVSLVALGVAKTYWLDTILAKADIGPEAPTLNTSGFNYRDLNKNGELDVYEDSRQPISRRVDDLVAQMNIEEKAGLMFQPPMTFGDNAEILEDMNMSMGYGTYDIINSRLINHFNVMGSAPVASMARWHNDVQKLAEQTRLGIPITFSTDPRHSLRDGKNATSVRTEGFSLWPEPIGFGAIGDENVAEEFGRIANIEYRAVGIRLALHPMADLATEPRWARSVGTFGEEAELSSKLVAGYIKGFQGANIGNSSVLTMVKHFPGGGPQANGLDAHQFYGADQAYPGDNFDYHLKPFKAAFDVGAAQVMPYYGIPNGQTSEDVAMSFNKEVITDMLRGDFGFEGVVCTDWGIITDKGAMGWVAMRARAWGVEGLSESDRFKKALDAGVDQFGGEELPGFIVDLVEDGEVSIGRINASVRRILKDKFRLGLFDNPYVDVALAEKIAGTDEFMKAGALAQRKSLVLLKNKPLENQQQEQGYTLPLAKGVKVYLEGVDENVASRYAQVVTNLADADVAILRVKAPHRAPRTDLNMGENIIETILNQGDLDFKGEELAHINEVMATKPTIVSIYLERPSVIPEIAKHAVGVLAEFGATDDAIFDVLFGDFNPTGKLPFEMPRSMAAVEAQFEDVPFDSVDPLFSFGHGLSYQE</sequence>
<evidence type="ECO:0000256" key="3">
    <source>
        <dbReference type="ARBA" id="ARBA00012744"/>
    </source>
</evidence>
<evidence type="ECO:0000256" key="4">
    <source>
        <dbReference type="ARBA" id="ARBA00022729"/>
    </source>
</evidence>
<dbReference type="InterPro" id="IPR001764">
    <property type="entry name" value="Glyco_hydro_3_N"/>
</dbReference>
<reference evidence="9 10" key="1">
    <citation type="submission" date="2023-09" db="EMBL/GenBank/DDBJ databases">
        <authorList>
            <person name="Qi X."/>
        </authorList>
    </citation>
    <scope>NUCLEOTIDE SEQUENCE [LARGE SCALE GENOMIC DNA]</scope>
    <source>
        <strain evidence="9 10">S1-1</strain>
    </source>
</reference>
<organism evidence="9 10">
    <name type="scientific">Thalassotalea fonticola</name>
    <dbReference type="NCBI Taxonomy" id="3065649"/>
    <lineage>
        <taxon>Bacteria</taxon>
        <taxon>Pseudomonadati</taxon>
        <taxon>Pseudomonadota</taxon>
        <taxon>Gammaproteobacteria</taxon>
        <taxon>Alteromonadales</taxon>
        <taxon>Colwelliaceae</taxon>
        <taxon>Thalassotalea</taxon>
    </lineage>
</organism>
<dbReference type="PRINTS" id="PR00133">
    <property type="entry name" value="GLHYDRLASE3"/>
</dbReference>
<keyword evidence="5 9" id="KW-0378">Hydrolase</keyword>
<dbReference type="EC" id="3.2.1.21" evidence="3"/>
<feature type="domain" description="Glycoside hydrolase family 3 N-terminal" evidence="7">
    <location>
        <begin position="140"/>
        <end position="434"/>
    </location>
</feature>
<dbReference type="RefSeq" id="WP_348396974.1">
    <property type="nucleotide sequence ID" value="NZ_CP136600.1"/>
</dbReference>
<evidence type="ECO:0000256" key="2">
    <source>
        <dbReference type="ARBA" id="ARBA00005336"/>
    </source>
</evidence>
<dbReference type="InterPro" id="IPR002772">
    <property type="entry name" value="Glyco_hydro_3_C"/>
</dbReference>
<evidence type="ECO:0000256" key="5">
    <source>
        <dbReference type="ARBA" id="ARBA00022801"/>
    </source>
</evidence>
<accession>A0ABZ0GQX0</accession>
<dbReference type="GO" id="GO:0016787">
    <property type="term" value="F:hydrolase activity"/>
    <property type="evidence" value="ECO:0007669"/>
    <property type="project" value="UniProtKB-KW"/>
</dbReference>
<dbReference type="EMBL" id="CP136600">
    <property type="protein sequence ID" value="WOH38201.1"/>
    <property type="molecule type" value="Genomic_DNA"/>
</dbReference>
<protein>
    <recommendedName>
        <fullName evidence="3">beta-glucosidase</fullName>
        <ecNumber evidence="3">3.2.1.21</ecNumber>
    </recommendedName>
</protein>
<keyword evidence="6" id="KW-0326">Glycosidase</keyword>
<dbReference type="PANTHER" id="PTHR30620">
    <property type="entry name" value="PERIPLASMIC BETA-GLUCOSIDASE-RELATED"/>
    <property type="match status" value="1"/>
</dbReference>
<evidence type="ECO:0000256" key="1">
    <source>
        <dbReference type="ARBA" id="ARBA00000448"/>
    </source>
</evidence>
<evidence type="ECO:0000259" key="8">
    <source>
        <dbReference type="Pfam" id="PF01915"/>
    </source>
</evidence>
<name>A0ABZ0GQX0_9GAMM</name>
<dbReference type="InterPro" id="IPR051915">
    <property type="entry name" value="Cellulose_Degrad_GH3"/>
</dbReference>
<keyword evidence="10" id="KW-1185">Reference proteome</keyword>
<gene>
    <name evidence="9" type="ORF">RI844_02905</name>
</gene>
<feature type="domain" description="Glycoside hydrolase family 3 C-terminal" evidence="8">
    <location>
        <begin position="497"/>
        <end position="659"/>
    </location>
</feature>
<dbReference type="SUPFAM" id="SSF52279">
    <property type="entry name" value="Beta-D-glucan exohydrolase, C-terminal domain"/>
    <property type="match status" value="1"/>
</dbReference>
<keyword evidence="4" id="KW-0732">Signal</keyword>
<proteinExistence type="inferred from homology"/>
<comment type="similarity">
    <text evidence="2">Belongs to the glycosyl hydrolase 3 family.</text>
</comment>
<dbReference type="Proteomes" id="UP001301442">
    <property type="component" value="Chromosome"/>
</dbReference>
<evidence type="ECO:0000256" key="6">
    <source>
        <dbReference type="ARBA" id="ARBA00023295"/>
    </source>
</evidence>
<dbReference type="Gene3D" id="3.40.50.1700">
    <property type="entry name" value="Glycoside hydrolase family 3 C-terminal domain"/>
    <property type="match status" value="1"/>
</dbReference>
<evidence type="ECO:0000259" key="7">
    <source>
        <dbReference type="Pfam" id="PF00933"/>
    </source>
</evidence>
<dbReference type="InterPro" id="IPR036881">
    <property type="entry name" value="Glyco_hydro_3_C_sf"/>
</dbReference>
<dbReference type="InterPro" id="IPR017853">
    <property type="entry name" value="GH"/>
</dbReference>